<proteinExistence type="predicted"/>
<evidence type="ECO:0000313" key="2">
    <source>
        <dbReference type="Proteomes" id="UP001303046"/>
    </source>
</evidence>
<protein>
    <submittedName>
        <fullName evidence="1">Uncharacterized protein</fullName>
    </submittedName>
</protein>
<sequence length="117" mass="13617">MVRCALCGNERSHASSFTNASELSSTIILLSCLTKYNTINENSARKLYNDMRNAPQRICKGHYIEAIKFLRKEIEELWNDFPLNKLEDVPYHVIDNVIENMRPYCLKLDTRICGIYI</sequence>
<dbReference type="EMBL" id="JAVFWL010000001">
    <property type="protein sequence ID" value="KAK6726295.1"/>
    <property type="molecule type" value="Genomic_DNA"/>
</dbReference>
<dbReference type="Proteomes" id="UP001303046">
    <property type="component" value="Unassembled WGS sequence"/>
</dbReference>
<organism evidence="1 2">
    <name type="scientific">Necator americanus</name>
    <name type="common">Human hookworm</name>
    <dbReference type="NCBI Taxonomy" id="51031"/>
    <lineage>
        <taxon>Eukaryota</taxon>
        <taxon>Metazoa</taxon>
        <taxon>Ecdysozoa</taxon>
        <taxon>Nematoda</taxon>
        <taxon>Chromadorea</taxon>
        <taxon>Rhabditida</taxon>
        <taxon>Rhabditina</taxon>
        <taxon>Rhabditomorpha</taxon>
        <taxon>Strongyloidea</taxon>
        <taxon>Ancylostomatidae</taxon>
        <taxon>Bunostominae</taxon>
        <taxon>Necator</taxon>
    </lineage>
</organism>
<comment type="caution">
    <text evidence="1">The sequence shown here is derived from an EMBL/GenBank/DDBJ whole genome shotgun (WGS) entry which is preliminary data.</text>
</comment>
<accession>A0ABR1BKA8</accession>
<gene>
    <name evidence="1" type="primary">Necator_chrI.g669</name>
    <name evidence="1" type="ORF">RB195_004547</name>
</gene>
<name>A0ABR1BKA8_NECAM</name>
<evidence type="ECO:0000313" key="1">
    <source>
        <dbReference type="EMBL" id="KAK6726295.1"/>
    </source>
</evidence>
<reference evidence="1 2" key="1">
    <citation type="submission" date="2023-08" db="EMBL/GenBank/DDBJ databases">
        <title>A Necator americanus chromosomal reference genome.</title>
        <authorList>
            <person name="Ilik V."/>
            <person name="Petrzelkova K.J."/>
            <person name="Pardy F."/>
            <person name="Fuh T."/>
            <person name="Niatou-Singa F.S."/>
            <person name="Gouil Q."/>
            <person name="Baker L."/>
            <person name="Ritchie M.E."/>
            <person name="Jex A.R."/>
            <person name="Gazzola D."/>
            <person name="Li H."/>
            <person name="Toshio Fujiwara R."/>
            <person name="Zhan B."/>
            <person name="Aroian R.V."/>
            <person name="Pafco B."/>
            <person name="Schwarz E.M."/>
        </authorList>
    </citation>
    <scope>NUCLEOTIDE SEQUENCE [LARGE SCALE GENOMIC DNA]</scope>
    <source>
        <strain evidence="1 2">Aroian</strain>
        <tissue evidence="1">Whole animal</tissue>
    </source>
</reference>
<keyword evidence="2" id="KW-1185">Reference proteome</keyword>